<dbReference type="InterPro" id="IPR001638">
    <property type="entry name" value="Solute-binding_3/MltF_N"/>
</dbReference>
<dbReference type="PANTHER" id="PTHR30024:SF48">
    <property type="entry name" value="ABC TRANSPORTER SUBSTRATE-BINDING PROTEIN"/>
    <property type="match status" value="1"/>
</dbReference>
<keyword evidence="4" id="KW-1185">Reference proteome</keyword>
<evidence type="ECO:0000313" key="3">
    <source>
        <dbReference type="EMBL" id="MBB2205804.1"/>
    </source>
</evidence>
<dbReference type="SMART" id="SM00062">
    <property type="entry name" value="PBPb"/>
    <property type="match status" value="1"/>
</dbReference>
<dbReference type="Proteomes" id="UP000540556">
    <property type="component" value="Unassembled WGS sequence"/>
</dbReference>
<comment type="similarity">
    <text evidence="1">Belongs to the bacterial solute-binding protein SsuA/TauA family.</text>
</comment>
<evidence type="ECO:0000256" key="1">
    <source>
        <dbReference type="ARBA" id="ARBA00010742"/>
    </source>
</evidence>
<proteinExistence type="inferred from homology"/>
<comment type="caution">
    <text evidence="3">The sequence shown here is derived from an EMBL/GenBank/DDBJ whole genome shotgun (WGS) entry which is preliminary data.</text>
</comment>
<reference evidence="3 4" key="1">
    <citation type="submission" date="2020-04" db="EMBL/GenBank/DDBJ databases">
        <title>Description of novel Gluconacetobacter.</title>
        <authorList>
            <person name="Sombolestani A."/>
        </authorList>
    </citation>
    <scope>NUCLEOTIDE SEQUENCE [LARGE SCALE GENOMIC DNA]</scope>
    <source>
        <strain evidence="3 4">LMG 27800</strain>
    </source>
</reference>
<organism evidence="3 4">
    <name type="scientific">Gluconacetobacter takamatsuzukensis</name>
    <dbReference type="NCBI Taxonomy" id="1286190"/>
    <lineage>
        <taxon>Bacteria</taxon>
        <taxon>Pseudomonadati</taxon>
        <taxon>Pseudomonadota</taxon>
        <taxon>Alphaproteobacteria</taxon>
        <taxon>Acetobacterales</taxon>
        <taxon>Acetobacteraceae</taxon>
        <taxon>Gluconacetobacter</taxon>
    </lineage>
</organism>
<dbReference type="InterPro" id="IPR006311">
    <property type="entry name" value="TAT_signal"/>
</dbReference>
<dbReference type="SUPFAM" id="SSF53850">
    <property type="entry name" value="Periplasmic binding protein-like II"/>
    <property type="match status" value="1"/>
</dbReference>
<dbReference type="InterPro" id="IPR015168">
    <property type="entry name" value="SsuA/THI5"/>
</dbReference>
<dbReference type="RefSeq" id="WP_182950343.1">
    <property type="nucleotide sequence ID" value="NZ_JABEQK010000009.1"/>
</dbReference>
<feature type="domain" description="Solute-binding protein family 3/N-terminal" evidence="2">
    <location>
        <begin position="42"/>
        <end position="255"/>
    </location>
</feature>
<name>A0A7W4KF26_9PROT</name>
<gene>
    <name evidence="3" type="ORF">HLH27_12370</name>
</gene>
<dbReference type="Pfam" id="PF09084">
    <property type="entry name" value="NMT1"/>
    <property type="match status" value="1"/>
</dbReference>
<dbReference type="Gene3D" id="3.40.190.10">
    <property type="entry name" value="Periplasmic binding protein-like II"/>
    <property type="match status" value="2"/>
</dbReference>
<sequence length="331" mass="34979">MTVRAHPASPLITRRHALGLAAGLALATPLRRARAADTESVTLRVAAFRGMDQTLLAETGLNDFPYRVAFSEFNSGNLIAQAINADAIDLGMWSEIPMVFAASAGARVAVVATMDGPTTDQALLVPTGSPAQSVADLRGRRVGYIKATTAHYFLLKMLAQHGMGMADIKPVALGMSDGLTAMKSGSLDAWATYGYAIQTLEADKTARILQSAADILSGHYFIGANPRGLAGADFRAAAADYLHRLGKAYAILTADKPRWARAVAPVIKVPEPLVLAYLQSQNRPYTPRAWRPDDIASAQSVADTFIQAGVLPAGTSLQPVFSTALAPLLPA</sequence>
<accession>A0A7W4KF26</accession>
<evidence type="ECO:0000259" key="2">
    <source>
        <dbReference type="SMART" id="SM00062"/>
    </source>
</evidence>
<dbReference type="PANTHER" id="PTHR30024">
    <property type="entry name" value="ALIPHATIC SULFONATES-BINDING PROTEIN-RELATED"/>
    <property type="match status" value="1"/>
</dbReference>
<evidence type="ECO:0000313" key="4">
    <source>
        <dbReference type="Proteomes" id="UP000540556"/>
    </source>
</evidence>
<protein>
    <submittedName>
        <fullName evidence="3">ABC transporter substrate-binding protein</fullName>
    </submittedName>
</protein>
<dbReference type="EMBL" id="JABEQK010000009">
    <property type="protein sequence ID" value="MBB2205804.1"/>
    <property type="molecule type" value="Genomic_DNA"/>
</dbReference>
<dbReference type="AlphaFoldDB" id="A0A7W4KF26"/>
<dbReference type="PROSITE" id="PS51318">
    <property type="entry name" value="TAT"/>
    <property type="match status" value="1"/>
</dbReference>